<gene>
    <name evidence="2" type="ORF">SAMN04488109_2630</name>
</gene>
<dbReference type="Pfam" id="PF01510">
    <property type="entry name" value="Amidase_2"/>
    <property type="match status" value="1"/>
</dbReference>
<protein>
    <recommendedName>
        <fullName evidence="1">N-acetylmuramoyl-L-alanine amidase domain-containing protein</fullName>
    </recommendedName>
</protein>
<reference evidence="2 3" key="1">
    <citation type="submission" date="2016-11" db="EMBL/GenBank/DDBJ databases">
        <authorList>
            <person name="Jaros S."/>
            <person name="Januszkiewicz K."/>
            <person name="Wedrychowicz H."/>
        </authorList>
    </citation>
    <scope>NUCLEOTIDE SEQUENCE [LARGE SCALE GENOMIC DNA]</scope>
    <source>
        <strain evidence="2 3">DSM 24574</strain>
    </source>
</reference>
<dbReference type="InterPro" id="IPR002502">
    <property type="entry name" value="Amidase_domain"/>
</dbReference>
<name>A0A1M5P3F8_9BACT</name>
<dbReference type="Proteomes" id="UP000184212">
    <property type="component" value="Unassembled WGS sequence"/>
</dbReference>
<dbReference type="AlphaFoldDB" id="A0A1M5P3F8"/>
<evidence type="ECO:0000259" key="1">
    <source>
        <dbReference type="Pfam" id="PF01510"/>
    </source>
</evidence>
<dbReference type="RefSeq" id="WP_073134312.1">
    <property type="nucleotide sequence ID" value="NZ_FQWQ01000001.1"/>
</dbReference>
<organism evidence="2 3">
    <name type="scientific">Chryseolinea serpens</name>
    <dbReference type="NCBI Taxonomy" id="947013"/>
    <lineage>
        <taxon>Bacteria</taxon>
        <taxon>Pseudomonadati</taxon>
        <taxon>Bacteroidota</taxon>
        <taxon>Cytophagia</taxon>
        <taxon>Cytophagales</taxon>
        <taxon>Fulvivirgaceae</taxon>
        <taxon>Chryseolinea</taxon>
    </lineage>
</organism>
<dbReference type="SUPFAM" id="SSF55846">
    <property type="entry name" value="N-acetylmuramoyl-L-alanine amidase-like"/>
    <property type="match status" value="1"/>
</dbReference>
<dbReference type="GO" id="GO:0009253">
    <property type="term" value="P:peptidoglycan catabolic process"/>
    <property type="evidence" value="ECO:0007669"/>
    <property type="project" value="InterPro"/>
</dbReference>
<dbReference type="OrthoDB" id="2812205at2"/>
<dbReference type="STRING" id="947013.SAMN04488109_2630"/>
<keyword evidence="3" id="KW-1185">Reference proteome</keyword>
<evidence type="ECO:0000313" key="3">
    <source>
        <dbReference type="Proteomes" id="UP000184212"/>
    </source>
</evidence>
<dbReference type="GO" id="GO:0008745">
    <property type="term" value="F:N-acetylmuramoyl-L-alanine amidase activity"/>
    <property type="evidence" value="ECO:0007669"/>
    <property type="project" value="InterPro"/>
</dbReference>
<accession>A0A1M5P3F8</accession>
<dbReference type="InterPro" id="IPR036505">
    <property type="entry name" value="Amidase/PGRP_sf"/>
</dbReference>
<proteinExistence type="predicted"/>
<evidence type="ECO:0000313" key="2">
    <source>
        <dbReference type="EMBL" id="SHG95713.1"/>
    </source>
</evidence>
<feature type="domain" description="N-acetylmuramoyl-L-alanine amidase" evidence="1">
    <location>
        <begin position="26"/>
        <end position="173"/>
    </location>
</feature>
<dbReference type="EMBL" id="FQWQ01000001">
    <property type="protein sequence ID" value="SHG95713.1"/>
    <property type="molecule type" value="Genomic_DNA"/>
</dbReference>
<dbReference type="Gene3D" id="3.40.80.10">
    <property type="entry name" value="Peptidoglycan recognition protein-like"/>
    <property type="match status" value="1"/>
</dbReference>
<sequence>MTQQGKFILFTLDEFASWLDNLILHRKISLIQNHHTFLPDYKAFNKRKTDKYFSWLVSMEAAHRERGFSEIAQNVTTFPDGMLAICRNFETVPAGIKGANANGICMEHLGNFDLEKDAMTEAHQHTIVTINGLLCNKFKLGINTNSIVYHHWYDLNTGKLVAEGTGTTKTCPGTNFFGGNTKQACQQNFLPLVKEALIAV</sequence>